<feature type="chain" id="PRO_5028524972" description="Carboxylic ester hydrolase" evidence="4">
    <location>
        <begin position="21"/>
        <end position="553"/>
    </location>
</feature>
<dbReference type="GeneID" id="105904674"/>
<dbReference type="RefSeq" id="XP_012688037.2">
    <property type="nucleotide sequence ID" value="XM_012832583.3"/>
</dbReference>
<name>A0A6P3W2P8_CLUHA</name>
<evidence type="ECO:0000313" key="7">
    <source>
        <dbReference type="RefSeq" id="XP_012688037.2"/>
    </source>
</evidence>
<dbReference type="EC" id="3.1.1.-" evidence="4"/>
<dbReference type="PANTHER" id="PTHR11559">
    <property type="entry name" value="CARBOXYLESTERASE"/>
    <property type="match status" value="1"/>
</dbReference>
<comment type="similarity">
    <text evidence="1 4">Belongs to the type-B carboxylesterase/lipase family.</text>
</comment>
<evidence type="ECO:0000259" key="5">
    <source>
        <dbReference type="Pfam" id="PF00135"/>
    </source>
</evidence>
<evidence type="ECO:0000313" key="6">
    <source>
        <dbReference type="Proteomes" id="UP000515152"/>
    </source>
</evidence>
<dbReference type="Proteomes" id="UP000515152">
    <property type="component" value="Chromosome 3"/>
</dbReference>
<dbReference type="GO" id="GO:0016787">
    <property type="term" value="F:hydrolase activity"/>
    <property type="evidence" value="ECO:0007669"/>
    <property type="project" value="UniProtKB-KW"/>
</dbReference>
<accession>A0A6P3W2P8</accession>
<dbReference type="Gene3D" id="3.40.50.1820">
    <property type="entry name" value="alpha/beta hydrolase"/>
    <property type="match status" value="1"/>
</dbReference>
<gene>
    <name evidence="7" type="primary">LOC105904674</name>
</gene>
<evidence type="ECO:0000256" key="1">
    <source>
        <dbReference type="ARBA" id="ARBA00005964"/>
    </source>
</evidence>
<dbReference type="PROSITE" id="PS00941">
    <property type="entry name" value="CARBOXYLESTERASE_B_2"/>
    <property type="match status" value="1"/>
</dbReference>
<dbReference type="InterPro" id="IPR029058">
    <property type="entry name" value="AB_hydrolase_fold"/>
</dbReference>
<dbReference type="FunFam" id="3.40.50.1820:FF:000011">
    <property type="entry name" value="Carboxylic ester hydrolase"/>
    <property type="match status" value="1"/>
</dbReference>
<dbReference type="InterPro" id="IPR002018">
    <property type="entry name" value="CarbesteraseB"/>
</dbReference>
<dbReference type="PROSITE" id="PS00122">
    <property type="entry name" value="CARBOXYLESTERASE_B_1"/>
    <property type="match status" value="1"/>
</dbReference>
<dbReference type="InterPro" id="IPR019826">
    <property type="entry name" value="Carboxylesterase_B_AS"/>
</dbReference>
<feature type="signal peptide" evidence="4">
    <location>
        <begin position="1"/>
        <end position="20"/>
    </location>
</feature>
<keyword evidence="4" id="KW-0732">Signal</keyword>
<dbReference type="Pfam" id="PF00135">
    <property type="entry name" value="COesterase"/>
    <property type="match status" value="1"/>
</dbReference>
<feature type="domain" description="Carboxylesterase type B" evidence="5">
    <location>
        <begin position="25"/>
        <end position="535"/>
    </location>
</feature>
<keyword evidence="2 4" id="KW-0378">Hydrolase</keyword>
<dbReference type="InterPro" id="IPR019819">
    <property type="entry name" value="Carboxylesterase_B_CS"/>
</dbReference>
<protein>
    <recommendedName>
        <fullName evidence="4">Carboxylic ester hydrolase</fullName>
        <ecNumber evidence="4">3.1.1.-</ecNumber>
    </recommendedName>
</protein>
<proteinExistence type="inferred from homology"/>
<keyword evidence="6" id="KW-1185">Reference proteome</keyword>
<reference evidence="7" key="1">
    <citation type="submission" date="2025-08" db="UniProtKB">
        <authorList>
            <consortium name="RefSeq"/>
        </authorList>
    </citation>
    <scope>IDENTIFICATION</scope>
</reference>
<evidence type="ECO:0000256" key="3">
    <source>
        <dbReference type="ARBA" id="ARBA00023157"/>
    </source>
</evidence>
<keyword evidence="3" id="KW-1015">Disulfide bond</keyword>
<sequence>MTGNLMSLCLLQTLIQSTLSLTGPAPVVSVRNGTLRGASMTVKGSDKQVQQYLGIPFARTPLGPLRLSAPQPAESWEGERDATQQPPMCPQPLAFVTHIAKVMANQFALPGMSEDCLYLNVYTPAKPSTGEKLPVMVWIHGGSLYLGGAAQFDGSVLAAYQDVVTVIIQYRLGILGYFSTGDKHAQGNWGFLDQIAALQWVQENIESFGGDPNSVTIAGQSAGGISASILLLSPLAKGLFHRAIIQSGASTLESYSTKTPMVFAEMVANATGCNSNSTELIVQCMREKSVEDLINATLKVRIFRGATVDGEFLTALPEEVLKGKDFQKVPVLTGVTNHEFGWLLPFGFVADGWETGMDRATVMKELAIHLPPTMPIKAKELVVDEYFKDACTIQEMRDQFTEMVGDFWMIVPAIREARYYLNAGVPVYMYEFQHRPEVHKDTRPSFVKADHADELMFIFGACFWSGHIKVTGKITEEEKQLCKTLMAYWANFMRTGSPNGPGLVHWPLYDASNKYLNLDLQQSEGQDLRKEKIQFFTVELPKRLAAKQEQLQK</sequence>
<dbReference type="SUPFAM" id="SSF53474">
    <property type="entry name" value="alpha/beta-Hydrolases"/>
    <property type="match status" value="1"/>
</dbReference>
<evidence type="ECO:0000256" key="4">
    <source>
        <dbReference type="RuleBase" id="RU361235"/>
    </source>
</evidence>
<organism evidence="6 7">
    <name type="scientific">Clupea harengus</name>
    <name type="common">Atlantic herring</name>
    <dbReference type="NCBI Taxonomy" id="7950"/>
    <lineage>
        <taxon>Eukaryota</taxon>
        <taxon>Metazoa</taxon>
        <taxon>Chordata</taxon>
        <taxon>Craniata</taxon>
        <taxon>Vertebrata</taxon>
        <taxon>Euteleostomi</taxon>
        <taxon>Actinopterygii</taxon>
        <taxon>Neopterygii</taxon>
        <taxon>Teleostei</taxon>
        <taxon>Clupei</taxon>
        <taxon>Clupeiformes</taxon>
        <taxon>Clupeoidei</taxon>
        <taxon>Clupeidae</taxon>
        <taxon>Clupea</taxon>
    </lineage>
</organism>
<dbReference type="InterPro" id="IPR050309">
    <property type="entry name" value="Type-B_Carboxylest/Lipase"/>
</dbReference>
<dbReference type="CDD" id="cd00312">
    <property type="entry name" value="Esterase_lipase"/>
    <property type="match status" value="1"/>
</dbReference>
<evidence type="ECO:0000256" key="2">
    <source>
        <dbReference type="ARBA" id="ARBA00022801"/>
    </source>
</evidence>
<dbReference type="AlphaFoldDB" id="A0A6P3W2P8"/>